<reference evidence="3 4" key="1">
    <citation type="journal article" date="2015" name="Nature">
        <title>rRNA introns, odd ribosomes, and small enigmatic genomes across a large radiation of phyla.</title>
        <authorList>
            <person name="Brown C.T."/>
            <person name="Hug L.A."/>
            <person name="Thomas B.C."/>
            <person name="Sharon I."/>
            <person name="Castelle C.J."/>
            <person name="Singh A."/>
            <person name="Wilkins M.J."/>
            <person name="Williams K.H."/>
            <person name="Banfield J.F."/>
        </authorList>
    </citation>
    <scope>NUCLEOTIDE SEQUENCE [LARGE SCALE GENOMIC DNA]</scope>
</reference>
<evidence type="ECO:0000256" key="1">
    <source>
        <dbReference type="SAM" id="Coils"/>
    </source>
</evidence>
<evidence type="ECO:0000313" key="4">
    <source>
        <dbReference type="Proteomes" id="UP000034048"/>
    </source>
</evidence>
<dbReference type="InterPro" id="IPR027417">
    <property type="entry name" value="P-loop_NTPase"/>
</dbReference>
<comment type="caution">
    <text evidence="3">The sequence shown here is derived from an EMBL/GenBank/DDBJ whole genome shotgun (WGS) entry which is preliminary data.</text>
</comment>
<dbReference type="InterPro" id="IPR003395">
    <property type="entry name" value="RecF/RecN/SMC_N"/>
</dbReference>
<organism evidence="3 4">
    <name type="scientific">Candidatus Falkowbacteria bacterium GW2011_GWA2_39_24</name>
    <dbReference type="NCBI Taxonomy" id="1618634"/>
    <lineage>
        <taxon>Bacteria</taxon>
        <taxon>Candidatus Falkowiibacteriota</taxon>
    </lineage>
</organism>
<feature type="coiled-coil region" evidence="1">
    <location>
        <begin position="249"/>
        <end position="364"/>
    </location>
</feature>
<accession>A0A0G0RLD1</accession>
<gene>
    <name evidence="3" type="ORF">UT42_C0028G0002</name>
</gene>
<evidence type="ECO:0000259" key="2">
    <source>
        <dbReference type="Pfam" id="PF02463"/>
    </source>
</evidence>
<dbReference type="Pfam" id="PF02463">
    <property type="entry name" value="SMC_N"/>
    <property type="match status" value="1"/>
</dbReference>
<dbReference type="Proteomes" id="UP000034048">
    <property type="component" value="Unassembled WGS sequence"/>
</dbReference>
<dbReference type="Gene3D" id="3.40.50.300">
    <property type="entry name" value="P-loop containing nucleotide triphosphate hydrolases"/>
    <property type="match status" value="1"/>
</dbReference>
<dbReference type="PATRIC" id="fig|1618634.3.peg.350"/>
<proteinExistence type="predicted"/>
<evidence type="ECO:0000313" key="3">
    <source>
        <dbReference type="EMBL" id="KKR14467.1"/>
    </source>
</evidence>
<protein>
    <submittedName>
        <fullName evidence="3">Chromosome partition protein Smc</fullName>
    </submittedName>
</protein>
<name>A0A0G0RLD1_9BACT</name>
<sequence>MYLEKLEIQGFKSFAQKNVLVFPGYMNGNKRRGITTIVGPNGSGKSNVADAVRWALGEQSMKTLRGKKSDDIIFSGSDKKGQLGMAEVSLYLNNEDGQAAVDYSQMVLTRRLYRDGNSEYLINDSKVRLYDIQMLLAKSNFGQKTYSVIGQGMVEGFLNTSLGERKEFFDEATGVKQYQIKRDESLNKLVHSLENLQQAEMLLTEIKPRLHSLTRQVNRLQKRDELEIELNDLQFNYYSQLWQDINDKFQEYNQQFLELEQQKRQKEKKIVLLNKDLTKLEGDRTVSREFNDLQQQLNRLQSEKDKLNIQLHKLEARLEVKLENSGNFDLSLWQTRSQELKQEVDSAQQEMEHLQTVIKDLTAKQQKLITKQTDLNQQWQGLNKELSAVREIVDRPGSGLSQQVTASH</sequence>
<dbReference type="SUPFAM" id="SSF52540">
    <property type="entry name" value="P-loop containing nucleoside triphosphate hydrolases"/>
    <property type="match status" value="1"/>
</dbReference>
<keyword evidence="1" id="KW-0175">Coiled coil</keyword>
<dbReference type="EMBL" id="LBWS01000028">
    <property type="protein sequence ID" value="KKR14467.1"/>
    <property type="molecule type" value="Genomic_DNA"/>
</dbReference>
<dbReference type="AlphaFoldDB" id="A0A0G0RLD1"/>
<dbReference type="PANTHER" id="PTHR43977">
    <property type="entry name" value="STRUCTURAL MAINTENANCE OF CHROMOSOMES PROTEIN 3"/>
    <property type="match status" value="1"/>
</dbReference>
<feature type="domain" description="RecF/RecN/SMC N-terminal" evidence="2">
    <location>
        <begin position="2"/>
        <end position="144"/>
    </location>
</feature>